<evidence type="ECO:0000313" key="2">
    <source>
        <dbReference type="EMBL" id="RFN46998.1"/>
    </source>
</evidence>
<sequence length="137" mass="15760">MPSEQAQHEAAKKPEAPLYRRHSRSTSEPHAVKTELNTSSKGKMKPKNQFQSAPSDTFITAEGQVKRNKTGHQLMSMGDVEREWRDRYKRMTEEEREAESNKYINPEFVKRAQKGVSPAVAMKYLMDIYGSIQEITN</sequence>
<name>A0A395MGE7_9HYPO</name>
<protein>
    <submittedName>
        <fullName evidence="2">Uncharacterized protein</fullName>
    </submittedName>
</protein>
<evidence type="ECO:0000313" key="3">
    <source>
        <dbReference type="Proteomes" id="UP000265631"/>
    </source>
</evidence>
<feature type="compositionally biased region" description="Polar residues" evidence="1">
    <location>
        <begin position="48"/>
        <end position="58"/>
    </location>
</feature>
<organism evidence="2 3">
    <name type="scientific">Fusarium flagelliforme</name>
    <dbReference type="NCBI Taxonomy" id="2675880"/>
    <lineage>
        <taxon>Eukaryota</taxon>
        <taxon>Fungi</taxon>
        <taxon>Dikarya</taxon>
        <taxon>Ascomycota</taxon>
        <taxon>Pezizomycotina</taxon>
        <taxon>Sordariomycetes</taxon>
        <taxon>Hypocreomycetidae</taxon>
        <taxon>Hypocreales</taxon>
        <taxon>Nectriaceae</taxon>
        <taxon>Fusarium</taxon>
        <taxon>Fusarium incarnatum-equiseti species complex</taxon>
    </lineage>
</organism>
<dbReference type="AlphaFoldDB" id="A0A395MGE7"/>
<gene>
    <name evidence="2" type="ORF">FIE12Z_8724</name>
</gene>
<reference evidence="2 3" key="1">
    <citation type="journal article" date="2018" name="PLoS Pathog.">
        <title>Evolution of structural diversity of trichothecenes, a family of toxins produced by plant pathogenic and entomopathogenic fungi.</title>
        <authorList>
            <person name="Proctor R.H."/>
            <person name="McCormick S.P."/>
            <person name="Kim H.S."/>
            <person name="Cardoza R.E."/>
            <person name="Stanley A.M."/>
            <person name="Lindo L."/>
            <person name="Kelly A."/>
            <person name="Brown D.W."/>
            <person name="Lee T."/>
            <person name="Vaughan M.M."/>
            <person name="Alexander N.J."/>
            <person name="Busman M."/>
            <person name="Gutierrez S."/>
        </authorList>
    </citation>
    <scope>NUCLEOTIDE SEQUENCE [LARGE SCALE GENOMIC DNA]</scope>
    <source>
        <strain evidence="2 3">NRRL 13405</strain>
    </source>
</reference>
<dbReference type="Proteomes" id="UP000265631">
    <property type="component" value="Unassembled WGS sequence"/>
</dbReference>
<feature type="region of interest" description="Disordered" evidence="1">
    <location>
        <begin position="1"/>
        <end position="78"/>
    </location>
</feature>
<proteinExistence type="predicted"/>
<comment type="caution">
    <text evidence="2">The sequence shown here is derived from an EMBL/GenBank/DDBJ whole genome shotgun (WGS) entry which is preliminary data.</text>
</comment>
<accession>A0A395MGE7</accession>
<keyword evidence="3" id="KW-1185">Reference proteome</keyword>
<evidence type="ECO:0000256" key="1">
    <source>
        <dbReference type="SAM" id="MobiDB-lite"/>
    </source>
</evidence>
<dbReference type="EMBL" id="PXXK01000275">
    <property type="protein sequence ID" value="RFN46998.1"/>
    <property type="molecule type" value="Genomic_DNA"/>
</dbReference>
<feature type="compositionally biased region" description="Basic and acidic residues" evidence="1">
    <location>
        <begin position="1"/>
        <end position="15"/>
    </location>
</feature>